<keyword evidence="1" id="KW-1133">Transmembrane helix</keyword>
<dbReference type="eggNOG" id="ENOG502RI7X">
    <property type="taxonomic scope" value="Eukaryota"/>
</dbReference>
<dbReference type="Proteomes" id="UP000001064">
    <property type="component" value="Unassembled WGS sequence"/>
</dbReference>
<dbReference type="KEGG" id="dpp:DICPUDRAFT_22475"/>
<dbReference type="OrthoDB" id="10528860at2759"/>
<feature type="transmembrane region" description="Helical" evidence="1">
    <location>
        <begin position="12"/>
        <end position="36"/>
    </location>
</feature>
<dbReference type="RefSeq" id="XP_003290262.1">
    <property type="nucleotide sequence ID" value="XM_003290214.1"/>
</dbReference>
<keyword evidence="1" id="KW-0812">Transmembrane</keyword>
<dbReference type="AlphaFoldDB" id="F0ZS56"/>
<evidence type="ECO:0000313" key="2">
    <source>
        <dbReference type="EMBL" id="EGC33222.1"/>
    </source>
</evidence>
<dbReference type="GeneID" id="10504605"/>
<feature type="non-terminal residue" evidence="2">
    <location>
        <position position="110"/>
    </location>
</feature>
<sequence>SKTKKIISFIKYYWINIIIFLTILIILVLTLGSIIYETRTHFQLSKVTSILEKEIFIIPSTLLPTIRSVEEKQRISLICNTFILAIDFILFVFLCTLILKRNFISNKTTN</sequence>
<proteinExistence type="predicted"/>
<feature type="transmembrane region" description="Helical" evidence="1">
    <location>
        <begin position="75"/>
        <end position="99"/>
    </location>
</feature>
<protein>
    <submittedName>
        <fullName evidence="2">Uncharacterized protein</fullName>
    </submittedName>
</protein>
<dbReference type="OMA" id="YYWINII"/>
<organism evidence="2 3">
    <name type="scientific">Dictyostelium purpureum</name>
    <name type="common">Slime mold</name>
    <dbReference type="NCBI Taxonomy" id="5786"/>
    <lineage>
        <taxon>Eukaryota</taxon>
        <taxon>Amoebozoa</taxon>
        <taxon>Evosea</taxon>
        <taxon>Eumycetozoa</taxon>
        <taxon>Dictyostelia</taxon>
        <taxon>Dictyosteliales</taxon>
        <taxon>Dictyosteliaceae</taxon>
        <taxon>Dictyostelium</taxon>
    </lineage>
</organism>
<accession>F0ZS56</accession>
<dbReference type="InParanoid" id="F0ZS56"/>
<reference evidence="3" key="1">
    <citation type="journal article" date="2011" name="Genome Biol.">
        <title>Comparative genomics of the social amoebae Dictyostelium discoideum and Dictyostelium purpureum.</title>
        <authorList>
            <consortium name="US DOE Joint Genome Institute (JGI-PGF)"/>
            <person name="Sucgang R."/>
            <person name="Kuo A."/>
            <person name="Tian X."/>
            <person name="Salerno W."/>
            <person name="Parikh A."/>
            <person name="Feasley C.L."/>
            <person name="Dalin E."/>
            <person name="Tu H."/>
            <person name="Huang E."/>
            <person name="Barry K."/>
            <person name="Lindquist E."/>
            <person name="Shapiro H."/>
            <person name="Bruce D."/>
            <person name="Schmutz J."/>
            <person name="Salamov A."/>
            <person name="Fey P."/>
            <person name="Gaudet P."/>
            <person name="Anjard C."/>
            <person name="Babu M.M."/>
            <person name="Basu S."/>
            <person name="Bushmanova Y."/>
            <person name="van der Wel H."/>
            <person name="Katoh-Kurasawa M."/>
            <person name="Dinh C."/>
            <person name="Coutinho P.M."/>
            <person name="Saito T."/>
            <person name="Elias M."/>
            <person name="Schaap P."/>
            <person name="Kay R.R."/>
            <person name="Henrissat B."/>
            <person name="Eichinger L."/>
            <person name="Rivero F."/>
            <person name="Putnam N.H."/>
            <person name="West C.M."/>
            <person name="Loomis W.F."/>
            <person name="Chisholm R.L."/>
            <person name="Shaulsky G."/>
            <person name="Strassmann J.E."/>
            <person name="Queller D.C."/>
            <person name="Kuspa A."/>
            <person name="Grigoriev I.V."/>
        </authorList>
    </citation>
    <scope>NUCLEOTIDE SEQUENCE [LARGE SCALE GENOMIC DNA]</scope>
    <source>
        <strain evidence="3">QSDP1</strain>
    </source>
</reference>
<feature type="non-terminal residue" evidence="2">
    <location>
        <position position="1"/>
    </location>
</feature>
<keyword evidence="3" id="KW-1185">Reference proteome</keyword>
<dbReference type="FunCoup" id="F0ZS56">
    <property type="interactions" value="937"/>
</dbReference>
<dbReference type="EMBL" id="GL871152">
    <property type="protein sequence ID" value="EGC33222.1"/>
    <property type="molecule type" value="Genomic_DNA"/>
</dbReference>
<name>F0ZS56_DICPU</name>
<gene>
    <name evidence="2" type="ORF">DICPUDRAFT_22475</name>
</gene>
<evidence type="ECO:0000256" key="1">
    <source>
        <dbReference type="SAM" id="Phobius"/>
    </source>
</evidence>
<keyword evidence="1" id="KW-0472">Membrane</keyword>
<dbReference type="VEuPathDB" id="AmoebaDB:DICPUDRAFT_22475"/>
<evidence type="ECO:0000313" key="3">
    <source>
        <dbReference type="Proteomes" id="UP000001064"/>
    </source>
</evidence>